<reference evidence="2 3" key="1">
    <citation type="submission" date="2024-02" db="EMBL/GenBank/DDBJ databases">
        <title>Deinococcus carri NBRC 110142.</title>
        <authorList>
            <person name="Ichikawa N."/>
            <person name="Katano-Makiyama Y."/>
            <person name="Hidaka K."/>
        </authorList>
    </citation>
    <scope>NUCLEOTIDE SEQUENCE [LARGE SCALE GENOMIC DNA]</scope>
    <source>
        <strain evidence="2 3">NBRC 110142</strain>
    </source>
</reference>
<organism evidence="2 3">
    <name type="scientific">Deinococcus carri</name>
    <dbReference type="NCBI Taxonomy" id="1211323"/>
    <lineage>
        <taxon>Bacteria</taxon>
        <taxon>Thermotogati</taxon>
        <taxon>Deinococcota</taxon>
        <taxon>Deinococci</taxon>
        <taxon>Deinococcales</taxon>
        <taxon>Deinococcaceae</taxon>
        <taxon>Deinococcus</taxon>
    </lineage>
</organism>
<dbReference type="RefSeq" id="WP_345459431.1">
    <property type="nucleotide sequence ID" value="NZ_BAABRP010000001.1"/>
</dbReference>
<feature type="domain" description="YkoP-like" evidence="1">
    <location>
        <begin position="256"/>
        <end position="367"/>
    </location>
</feature>
<evidence type="ECO:0000259" key="1">
    <source>
        <dbReference type="Pfam" id="PF22790"/>
    </source>
</evidence>
<proteinExistence type="predicted"/>
<name>A0ABP9W270_9DEIO</name>
<accession>A0ABP9W270</accession>
<keyword evidence="3" id="KW-1185">Reference proteome</keyword>
<evidence type="ECO:0000313" key="3">
    <source>
        <dbReference type="Proteomes" id="UP001401887"/>
    </source>
</evidence>
<sequence>MRGGPGSAAVQGNAQGNASRYSRAMCALPAPARSLWLALTRAGAYGALHGSHPGDPYLGLTVPVQAAAELREALTTLAQAEVRATLLLPPALAARMPQDVWAATRAGHEIAGWGEPRDLPLLEVTAGHPVTAWALEEADLGRPHLAWLARRGVHPLPLPSPSPEPGLTLRVPPGDLAPTLARLKKLGYRLVPVRDLPGLRPATPRDLLLHLYRRLVDDRFERAHGVVPLTERADAVMRVAAQPVPPELPFPPGTPAAELHLHSPRLVGLTSRSALRAYRAYQRSLRDVAHALRERPELREAQAVFAVTLFHGPLEKNGFTLVPLPPLRARVYGLGFRLMRAVYGTTTGPSETEPKLAWMPREAFLARHG</sequence>
<dbReference type="Pfam" id="PF22790">
    <property type="entry name" value="YkoP"/>
    <property type="match status" value="1"/>
</dbReference>
<dbReference type="EMBL" id="BAABRP010000001">
    <property type="protein sequence ID" value="GAA5511452.1"/>
    <property type="molecule type" value="Genomic_DNA"/>
</dbReference>
<gene>
    <name evidence="2" type="ORF">Dcar01_00162</name>
</gene>
<dbReference type="Proteomes" id="UP001401887">
    <property type="component" value="Unassembled WGS sequence"/>
</dbReference>
<evidence type="ECO:0000313" key="2">
    <source>
        <dbReference type="EMBL" id="GAA5511452.1"/>
    </source>
</evidence>
<comment type="caution">
    <text evidence="2">The sequence shown here is derived from an EMBL/GenBank/DDBJ whole genome shotgun (WGS) entry which is preliminary data.</text>
</comment>
<dbReference type="InterPro" id="IPR054467">
    <property type="entry name" value="YkoP-like_dom"/>
</dbReference>
<protein>
    <recommendedName>
        <fullName evidence="1">YkoP-like domain-containing protein</fullName>
    </recommendedName>
</protein>